<organism evidence="1 2">
    <name type="scientific">Catenaria anguillulae PL171</name>
    <dbReference type="NCBI Taxonomy" id="765915"/>
    <lineage>
        <taxon>Eukaryota</taxon>
        <taxon>Fungi</taxon>
        <taxon>Fungi incertae sedis</taxon>
        <taxon>Blastocladiomycota</taxon>
        <taxon>Blastocladiomycetes</taxon>
        <taxon>Blastocladiales</taxon>
        <taxon>Catenariaceae</taxon>
        <taxon>Catenaria</taxon>
    </lineage>
</organism>
<proteinExistence type="predicted"/>
<name>A0A1Y2H4B6_9FUNG</name>
<evidence type="ECO:0000313" key="2">
    <source>
        <dbReference type="Proteomes" id="UP000193411"/>
    </source>
</evidence>
<accession>A0A1Y2H4B6</accession>
<sequence length="89" mass="9874">MAWAAVRSFCRPITFRSVCSCRRALACWIGSFIHQNTSGIRMTVHETPGFTSTFRNRNLCSAVIQVSDFQGICRRHCTAATSECAAESP</sequence>
<dbReference type="EMBL" id="MCFL01000204">
    <property type="protein sequence ID" value="ORZ29396.1"/>
    <property type="molecule type" value="Genomic_DNA"/>
</dbReference>
<dbReference type="AlphaFoldDB" id="A0A1Y2H4B6"/>
<dbReference type="Proteomes" id="UP000193411">
    <property type="component" value="Unassembled WGS sequence"/>
</dbReference>
<keyword evidence="2" id="KW-1185">Reference proteome</keyword>
<evidence type="ECO:0000313" key="1">
    <source>
        <dbReference type="EMBL" id="ORZ29396.1"/>
    </source>
</evidence>
<comment type="caution">
    <text evidence="1">The sequence shown here is derived from an EMBL/GenBank/DDBJ whole genome shotgun (WGS) entry which is preliminary data.</text>
</comment>
<protein>
    <submittedName>
        <fullName evidence="1">Uncharacterized protein</fullName>
    </submittedName>
</protein>
<gene>
    <name evidence="1" type="ORF">BCR44DRAFT_1451368</name>
</gene>
<reference evidence="1 2" key="1">
    <citation type="submission" date="2016-07" db="EMBL/GenBank/DDBJ databases">
        <title>Pervasive Adenine N6-methylation of Active Genes in Fungi.</title>
        <authorList>
            <consortium name="DOE Joint Genome Institute"/>
            <person name="Mondo S.J."/>
            <person name="Dannebaum R.O."/>
            <person name="Kuo R.C."/>
            <person name="Labutti K."/>
            <person name="Haridas S."/>
            <person name="Kuo A."/>
            <person name="Salamov A."/>
            <person name="Ahrendt S.R."/>
            <person name="Lipzen A."/>
            <person name="Sullivan W."/>
            <person name="Andreopoulos W.B."/>
            <person name="Clum A."/>
            <person name="Lindquist E."/>
            <person name="Daum C."/>
            <person name="Ramamoorthy G.K."/>
            <person name="Gryganskyi A."/>
            <person name="Culley D."/>
            <person name="Magnuson J.K."/>
            <person name="James T.Y."/>
            <person name="O'Malley M.A."/>
            <person name="Stajich J.E."/>
            <person name="Spatafora J.W."/>
            <person name="Visel A."/>
            <person name="Grigoriev I.V."/>
        </authorList>
    </citation>
    <scope>NUCLEOTIDE SEQUENCE [LARGE SCALE GENOMIC DNA]</scope>
    <source>
        <strain evidence="1 2">PL171</strain>
    </source>
</reference>